<feature type="region of interest" description="Disordered" evidence="1">
    <location>
        <begin position="18"/>
        <end position="68"/>
    </location>
</feature>
<dbReference type="Proteomes" id="UP001163850">
    <property type="component" value="Unassembled WGS sequence"/>
</dbReference>
<comment type="caution">
    <text evidence="2">The sequence shown here is derived from an EMBL/GenBank/DDBJ whole genome shotgun (WGS) entry which is preliminary data.</text>
</comment>
<gene>
    <name evidence="2" type="ORF">F5890DRAFT_1473540</name>
</gene>
<reference evidence="2" key="1">
    <citation type="submission" date="2022-08" db="EMBL/GenBank/DDBJ databases">
        <authorList>
            <consortium name="DOE Joint Genome Institute"/>
            <person name="Min B."/>
            <person name="Riley R."/>
            <person name="Sierra-Patev S."/>
            <person name="Naranjo-Ortiz M."/>
            <person name="Looney B."/>
            <person name="Konkel Z."/>
            <person name="Slot J.C."/>
            <person name="Sakamoto Y."/>
            <person name="Steenwyk J.L."/>
            <person name="Rokas A."/>
            <person name="Carro J."/>
            <person name="Camarero S."/>
            <person name="Ferreira P."/>
            <person name="Molpeceres G."/>
            <person name="Ruiz-Duenas F.J."/>
            <person name="Serrano A."/>
            <person name="Henrissat B."/>
            <person name="Drula E."/>
            <person name="Hughes K.W."/>
            <person name="Mata J.L."/>
            <person name="Ishikawa N.K."/>
            <person name="Vargas-Isla R."/>
            <person name="Ushijima S."/>
            <person name="Smith C.A."/>
            <person name="Ahrendt S."/>
            <person name="Andreopoulos W."/>
            <person name="He G."/>
            <person name="Labutti K."/>
            <person name="Lipzen A."/>
            <person name="Ng V."/>
            <person name="Sandor L."/>
            <person name="Barry K."/>
            <person name="Martinez A.T."/>
            <person name="Xiao Y."/>
            <person name="Gibbons J.G."/>
            <person name="Terashima K."/>
            <person name="Hibbett D.S."/>
            <person name="Grigoriev I.V."/>
        </authorList>
    </citation>
    <scope>NUCLEOTIDE SEQUENCE</scope>
    <source>
        <strain evidence="2">TFB7829</strain>
    </source>
</reference>
<sequence length="115" mass="12570">MSYILPVSASSHSAHSALVDVAAGSKNTHSHSSPEPHSSSLSNTHPDHPRQTAYQATTSKTVNESKDVQTEVTVGRDFVDEVTGHRGGFLAWVHWMNGNCVDRSNADEKFLKIVW</sequence>
<protein>
    <submittedName>
        <fullName evidence="2">Uncharacterized protein</fullName>
    </submittedName>
</protein>
<organism evidence="2 3">
    <name type="scientific">Lentinula detonsa</name>
    <dbReference type="NCBI Taxonomy" id="2804962"/>
    <lineage>
        <taxon>Eukaryota</taxon>
        <taxon>Fungi</taxon>
        <taxon>Dikarya</taxon>
        <taxon>Basidiomycota</taxon>
        <taxon>Agaricomycotina</taxon>
        <taxon>Agaricomycetes</taxon>
        <taxon>Agaricomycetidae</taxon>
        <taxon>Agaricales</taxon>
        <taxon>Marasmiineae</taxon>
        <taxon>Omphalotaceae</taxon>
        <taxon>Lentinula</taxon>
    </lineage>
</organism>
<feature type="compositionally biased region" description="Polar residues" evidence="1">
    <location>
        <begin position="52"/>
        <end position="62"/>
    </location>
</feature>
<dbReference type="EMBL" id="MU801956">
    <property type="protein sequence ID" value="KAJ3985684.1"/>
    <property type="molecule type" value="Genomic_DNA"/>
</dbReference>
<accession>A0AA38Q1G0</accession>
<dbReference type="AlphaFoldDB" id="A0AA38Q1G0"/>
<evidence type="ECO:0000313" key="2">
    <source>
        <dbReference type="EMBL" id="KAJ3985684.1"/>
    </source>
</evidence>
<evidence type="ECO:0000313" key="3">
    <source>
        <dbReference type="Proteomes" id="UP001163850"/>
    </source>
</evidence>
<evidence type="ECO:0000256" key="1">
    <source>
        <dbReference type="SAM" id="MobiDB-lite"/>
    </source>
</evidence>
<feature type="compositionally biased region" description="Low complexity" evidence="1">
    <location>
        <begin position="30"/>
        <end position="42"/>
    </location>
</feature>
<name>A0AA38Q1G0_9AGAR</name>
<proteinExistence type="predicted"/>